<evidence type="ECO:0000256" key="1">
    <source>
        <dbReference type="ARBA" id="ARBA00004141"/>
    </source>
</evidence>
<gene>
    <name evidence="9" type="ORF">N7472_001403</name>
</gene>
<evidence type="ECO:0000256" key="3">
    <source>
        <dbReference type="ARBA" id="ARBA00022679"/>
    </source>
</evidence>
<dbReference type="GO" id="GO:0006629">
    <property type="term" value="P:lipid metabolic process"/>
    <property type="evidence" value="ECO:0007669"/>
    <property type="project" value="InterPro"/>
</dbReference>
<comment type="similarity">
    <text evidence="2">Belongs to the wax synthase family.</text>
</comment>
<evidence type="ECO:0000256" key="5">
    <source>
        <dbReference type="ARBA" id="ARBA00022989"/>
    </source>
</evidence>
<reference evidence="9" key="1">
    <citation type="submission" date="2022-11" db="EMBL/GenBank/DDBJ databases">
        <authorList>
            <person name="Petersen C."/>
        </authorList>
    </citation>
    <scope>NUCLEOTIDE SEQUENCE</scope>
    <source>
        <strain evidence="9">IBT 16849</strain>
    </source>
</reference>
<keyword evidence="6 7" id="KW-0472">Membrane</keyword>
<accession>A0A9W9T6L9</accession>
<evidence type="ECO:0000313" key="10">
    <source>
        <dbReference type="Proteomes" id="UP001150879"/>
    </source>
</evidence>
<feature type="transmembrane region" description="Helical" evidence="7">
    <location>
        <begin position="307"/>
        <end position="331"/>
    </location>
</feature>
<organism evidence="9 10">
    <name type="scientific">Penicillium cf. griseofulvum</name>
    <dbReference type="NCBI Taxonomy" id="2972120"/>
    <lineage>
        <taxon>Eukaryota</taxon>
        <taxon>Fungi</taxon>
        <taxon>Dikarya</taxon>
        <taxon>Ascomycota</taxon>
        <taxon>Pezizomycotina</taxon>
        <taxon>Eurotiomycetes</taxon>
        <taxon>Eurotiomycetidae</taxon>
        <taxon>Eurotiales</taxon>
        <taxon>Aspergillaceae</taxon>
        <taxon>Penicillium</taxon>
    </lineage>
</organism>
<feature type="transmembrane region" description="Helical" evidence="7">
    <location>
        <begin position="278"/>
        <end position="295"/>
    </location>
</feature>
<sequence>MTQTSSTPPSWLISNVQPVCTLILLCYTKKGSALRWINLAMLTALTVWHYQTLHQLDMTTPDSVILRIVPLPTLLHTTSLLLGIDYDDIWEQETCRSRWSNFLGSVRLIMDYSAVGTRWQVRNVPTFPAWLTAQPKRSRFLARQSVFALWQYILLDFIGHQLTHSESTMNDFTMILQDPTARHAWPVETALNLGIWFVLARVSLDFRYRFISVALVALGVSPVENWPPMFGSTLQAYTLRNFWGKYWHQTLRWPLTATSTFITRTLLKLPYPSLIERYSNLFFAFLVSGIIHLSAQYKGFVTTPPGAIHFFTWFTLAIMVEDGIQATWARMVREDKTVMKLSIPHPALWKRLVGYIWVTMWLTLLGPLYSYDMAYMAVMQPLPLPVSVTEYLTPPVTGALLGGGMIVGLVAFGAEL</sequence>
<dbReference type="Proteomes" id="UP001150879">
    <property type="component" value="Unassembled WGS sequence"/>
</dbReference>
<evidence type="ECO:0000256" key="2">
    <source>
        <dbReference type="ARBA" id="ARBA00007282"/>
    </source>
</evidence>
<dbReference type="Pfam" id="PF13813">
    <property type="entry name" value="MBOAT_2"/>
    <property type="match status" value="1"/>
</dbReference>
<evidence type="ECO:0000256" key="6">
    <source>
        <dbReference type="ARBA" id="ARBA00023136"/>
    </source>
</evidence>
<evidence type="ECO:0000259" key="8">
    <source>
        <dbReference type="Pfam" id="PF13813"/>
    </source>
</evidence>
<evidence type="ECO:0000256" key="4">
    <source>
        <dbReference type="ARBA" id="ARBA00022692"/>
    </source>
</evidence>
<reference evidence="9" key="2">
    <citation type="journal article" date="2023" name="IMA Fungus">
        <title>Comparative genomic study of the Penicillium genus elucidates a diverse pangenome and 15 lateral gene transfer events.</title>
        <authorList>
            <person name="Petersen C."/>
            <person name="Sorensen T."/>
            <person name="Nielsen M.R."/>
            <person name="Sondergaard T.E."/>
            <person name="Sorensen J.L."/>
            <person name="Fitzpatrick D.A."/>
            <person name="Frisvad J.C."/>
            <person name="Nielsen K.L."/>
        </authorList>
    </citation>
    <scope>NUCLEOTIDE SEQUENCE</scope>
    <source>
        <strain evidence="9">IBT 16849</strain>
    </source>
</reference>
<comment type="subcellular location">
    <subcellularLocation>
        <location evidence="1">Membrane</location>
        <topology evidence="1">Multi-pass membrane protein</topology>
    </subcellularLocation>
</comment>
<dbReference type="InterPro" id="IPR044851">
    <property type="entry name" value="Wax_synthase"/>
</dbReference>
<dbReference type="EMBL" id="JAPQKP010000001">
    <property type="protein sequence ID" value="KAJ5211264.1"/>
    <property type="molecule type" value="Genomic_DNA"/>
</dbReference>
<evidence type="ECO:0000313" key="9">
    <source>
        <dbReference type="EMBL" id="KAJ5211264.1"/>
    </source>
</evidence>
<feature type="domain" description="Wax synthase" evidence="8">
    <location>
        <begin position="226"/>
        <end position="313"/>
    </location>
</feature>
<keyword evidence="5 7" id="KW-1133">Transmembrane helix</keyword>
<keyword evidence="10" id="KW-1185">Reference proteome</keyword>
<keyword evidence="4 7" id="KW-0812">Transmembrane</keyword>
<proteinExistence type="inferred from homology"/>
<evidence type="ECO:0000256" key="7">
    <source>
        <dbReference type="SAM" id="Phobius"/>
    </source>
</evidence>
<dbReference type="PANTHER" id="PTHR31595">
    <property type="entry name" value="LONG-CHAIN-ALCOHOL O-FATTY-ACYLTRANSFERASE 3-RELATED"/>
    <property type="match status" value="1"/>
</dbReference>
<dbReference type="InterPro" id="IPR032805">
    <property type="entry name" value="Wax_synthase_dom"/>
</dbReference>
<protein>
    <recommendedName>
        <fullName evidence="8">Wax synthase domain-containing protein</fullName>
    </recommendedName>
</protein>
<feature type="transmembrane region" description="Helical" evidence="7">
    <location>
        <begin position="352"/>
        <end position="371"/>
    </location>
</feature>
<dbReference type="OrthoDB" id="1077582at2759"/>
<name>A0A9W9T6L9_9EURO</name>
<comment type="caution">
    <text evidence="9">The sequence shown here is derived from an EMBL/GenBank/DDBJ whole genome shotgun (WGS) entry which is preliminary data.</text>
</comment>
<dbReference type="AlphaFoldDB" id="A0A9W9T6L9"/>
<keyword evidence="3" id="KW-0808">Transferase</keyword>
<dbReference type="GO" id="GO:0008374">
    <property type="term" value="F:O-acyltransferase activity"/>
    <property type="evidence" value="ECO:0007669"/>
    <property type="project" value="InterPro"/>
</dbReference>
<dbReference type="PANTHER" id="PTHR31595:SF27">
    <property type="entry name" value="WAX SYNTHASE DOMAIN-CONTAINING PROTEIN-RELATED"/>
    <property type="match status" value="1"/>
</dbReference>
<dbReference type="GO" id="GO:0016020">
    <property type="term" value="C:membrane"/>
    <property type="evidence" value="ECO:0007669"/>
    <property type="project" value="UniProtKB-SubCell"/>
</dbReference>
<feature type="transmembrane region" description="Helical" evidence="7">
    <location>
        <begin position="391"/>
        <end position="414"/>
    </location>
</feature>